<dbReference type="Pfam" id="PF00486">
    <property type="entry name" value="Trans_reg_C"/>
    <property type="match status" value="1"/>
</dbReference>
<evidence type="ECO:0000259" key="5">
    <source>
        <dbReference type="PROSITE" id="PS51755"/>
    </source>
</evidence>
<accession>A0ABY5KBL8</accession>
<dbReference type="RefSeq" id="WP_227564458.1">
    <property type="nucleotide sequence ID" value="NZ_CP101989.1"/>
</dbReference>
<evidence type="ECO:0000256" key="1">
    <source>
        <dbReference type="ARBA" id="ARBA00023125"/>
    </source>
</evidence>
<dbReference type="CDD" id="cd00383">
    <property type="entry name" value="trans_reg_C"/>
    <property type="match status" value="1"/>
</dbReference>
<keyword evidence="7" id="KW-1185">Reference proteome</keyword>
<feature type="modified residue" description="4-aspartylphosphate" evidence="2">
    <location>
        <position position="51"/>
    </location>
</feature>
<feature type="DNA-binding region" description="OmpR/PhoB-type" evidence="3">
    <location>
        <begin position="124"/>
        <end position="217"/>
    </location>
</feature>
<dbReference type="SMART" id="SM00862">
    <property type="entry name" value="Trans_reg_C"/>
    <property type="match status" value="1"/>
</dbReference>
<protein>
    <submittedName>
        <fullName evidence="6">Response regulator transcription factor</fullName>
    </submittedName>
</protein>
<evidence type="ECO:0000313" key="7">
    <source>
        <dbReference type="Proteomes" id="UP001317322"/>
    </source>
</evidence>
<dbReference type="PROSITE" id="PS51755">
    <property type="entry name" value="OMPR_PHOB"/>
    <property type="match status" value="1"/>
</dbReference>
<feature type="domain" description="Response regulatory" evidence="4">
    <location>
        <begin position="2"/>
        <end position="116"/>
    </location>
</feature>
<name>A0ABY5KBL8_9CELL</name>
<gene>
    <name evidence="6" type="ORF">NP075_06530</name>
</gene>
<dbReference type="SUPFAM" id="SSF52172">
    <property type="entry name" value="CheY-like"/>
    <property type="match status" value="1"/>
</dbReference>
<dbReference type="Gene3D" id="3.40.50.2300">
    <property type="match status" value="1"/>
</dbReference>
<dbReference type="PANTHER" id="PTHR48111:SF36">
    <property type="entry name" value="TRANSCRIPTIONAL REGULATORY PROTEIN CUTR"/>
    <property type="match status" value="1"/>
</dbReference>
<evidence type="ECO:0000259" key="4">
    <source>
        <dbReference type="PROSITE" id="PS50110"/>
    </source>
</evidence>
<dbReference type="PROSITE" id="PS50110">
    <property type="entry name" value="RESPONSE_REGULATORY"/>
    <property type="match status" value="1"/>
</dbReference>
<proteinExistence type="predicted"/>
<dbReference type="InterPro" id="IPR036388">
    <property type="entry name" value="WH-like_DNA-bd_sf"/>
</dbReference>
<dbReference type="InterPro" id="IPR039420">
    <property type="entry name" value="WalR-like"/>
</dbReference>
<dbReference type="Proteomes" id="UP001317322">
    <property type="component" value="Chromosome"/>
</dbReference>
<feature type="domain" description="OmpR/PhoB-type" evidence="5">
    <location>
        <begin position="124"/>
        <end position="217"/>
    </location>
</feature>
<dbReference type="SMART" id="SM00448">
    <property type="entry name" value="REC"/>
    <property type="match status" value="1"/>
</dbReference>
<dbReference type="Gene3D" id="6.10.250.690">
    <property type="match status" value="1"/>
</dbReference>
<dbReference type="InterPro" id="IPR001789">
    <property type="entry name" value="Sig_transdc_resp-reg_receiver"/>
</dbReference>
<organism evidence="6 7">
    <name type="scientific">Cellulomonas wangsupingiae</name>
    <dbReference type="NCBI Taxonomy" id="2968085"/>
    <lineage>
        <taxon>Bacteria</taxon>
        <taxon>Bacillati</taxon>
        <taxon>Actinomycetota</taxon>
        <taxon>Actinomycetes</taxon>
        <taxon>Micrococcales</taxon>
        <taxon>Cellulomonadaceae</taxon>
        <taxon>Cellulomonas</taxon>
    </lineage>
</organism>
<keyword evidence="2" id="KW-0597">Phosphoprotein</keyword>
<dbReference type="EMBL" id="CP101989">
    <property type="protein sequence ID" value="UUI66366.1"/>
    <property type="molecule type" value="Genomic_DNA"/>
</dbReference>
<dbReference type="PANTHER" id="PTHR48111">
    <property type="entry name" value="REGULATOR OF RPOS"/>
    <property type="match status" value="1"/>
</dbReference>
<dbReference type="InterPro" id="IPR011006">
    <property type="entry name" value="CheY-like_superfamily"/>
</dbReference>
<reference evidence="6 7" key="1">
    <citation type="submission" date="2022-07" db="EMBL/GenBank/DDBJ databases">
        <title>Novel species in genus cellulomonas.</title>
        <authorList>
            <person name="Ye L."/>
        </authorList>
    </citation>
    <scope>NUCLEOTIDE SEQUENCE [LARGE SCALE GENOMIC DNA]</scope>
    <source>
        <strain evidence="7">zg-Y908</strain>
    </source>
</reference>
<evidence type="ECO:0000256" key="3">
    <source>
        <dbReference type="PROSITE-ProRule" id="PRU01091"/>
    </source>
</evidence>
<dbReference type="Pfam" id="PF00072">
    <property type="entry name" value="Response_reg"/>
    <property type="match status" value="1"/>
</dbReference>
<keyword evidence="1 3" id="KW-0238">DNA-binding</keyword>
<dbReference type="InterPro" id="IPR001867">
    <property type="entry name" value="OmpR/PhoB-type_DNA-bd"/>
</dbReference>
<evidence type="ECO:0000256" key="2">
    <source>
        <dbReference type="PROSITE-ProRule" id="PRU00169"/>
    </source>
</evidence>
<evidence type="ECO:0000313" key="6">
    <source>
        <dbReference type="EMBL" id="UUI66366.1"/>
    </source>
</evidence>
<sequence length="218" mass="23690">MRVLLVDDEVGLVRALRRGLTAEGFAVDAAHDGETGLAMAVDGEYDVLVVDVMLPRRNGYDVVTALRAHDVWTPVLMLSAKDGEHDVADGLDVGADDYLTKPFSFVVLVARLRALVRRPVAPRPAVLRAGTLTLDPASRQVTRDGHVVDLTARETALLEYLLRHGDRVVGKIELLDHVFDTGGEDPNVVEVYVGYLRRKLGRAAVTTVRGAGYRVGDA</sequence>
<dbReference type="Gene3D" id="1.10.10.10">
    <property type="entry name" value="Winged helix-like DNA-binding domain superfamily/Winged helix DNA-binding domain"/>
    <property type="match status" value="1"/>
</dbReference>